<dbReference type="EMBL" id="UOEP01000168">
    <property type="protein sequence ID" value="VAW22211.1"/>
    <property type="molecule type" value="Genomic_DNA"/>
</dbReference>
<organism evidence="1">
    <name type="scientific">hydrothermal vent metagenome</name>
    <dbReference type="NCBI Taxonomy" id="652676"/>
    <lineage>
        <taxon>unclassified sequences</taxon>
        <taxon>metagenomes</taxon>
        <taxon>ecological metagenomes</taxon>
    </lineage>
</organism>
<name>A0A3B0TU72_9ZZZZ</name>
<accession>A0A3B0TU72</accession>
<evidence type="ECO:0000313" key="1">
    <source>
        <dbReference type="EMBL" id="VAW22211.1"/>
    </source>
</evidence>
<dbReference type="InterPro" id="IPR058060">
    <property type="entry name" value="HYC_CC_PP"/>
</dbReference>
<gene>
    <name evidence="1" type="ORF">MNBD_BACTEROID01-2620</name>
</gene>
<dbReference type="InterPro" id="IPR058512">
    <property type="entry name" value="DUF8199"/>
</dbReference>
<proteinExistence type="predicted"/>
<protein>
    <submittedName>
        <fullName evidence="1">Uncharacterized protein</fullName>
    </submittedName>
</protein>
<dbReference type="NCBIfam" id="NF047658">
    <property type="entry name" value="HYC_CC_PP"/>
    <property type="match status" value="1"/>
</dbReference>
<dbReference type="AlphaFoldDB" id="A0A3B0TU72"/>
<sequence>MKKSSQIILLLIFLLGTTGVTISQHYCHGKLISFSFVGEAHSCCAHGCKDCHNALVVNKVKDHFNSSTFNIGTVKVLELLKLLHTPLLISQNLVSPDISTLDFTFKNAPPLINSESPEFLEIFLI</sequence>
<reference evidence="1" key="1">
    <citation type="submission" date="2018-06" db="EMBL/GenBank/DDBJ databases">
        <authorList>
            <person name="Zhirakovskaya E."/>
        </authorList>
    </citation>
    <scope>NUCLEOTIDE SEQUENCE</scope>
</reference>
<dbReference type="Pfam" id="PF26622">
    <property type="entry name" value="DUF8199"/>
    <property type="match status" value="1"/>
</dbReference>